<name>A0AA37MZP7_9FIRM</name>
<comment type="caution">
    <text evidence="2">The sequence shown here is derived from an EMBL/GenBank/DDBJ whole genome shotgun (WGS) entry which is preliminary data.</text>
</comment>
<proteinExistence type="predicted"/>
<dbReference type="AlphaFoldDB" id="A0AA37MZP7"/>
<accession>A0AA37MZP7</accession>
<reference evidence="2" key="1">
    <citation type="journal article" date="2022" name="Int. J. Syst. Evol. Microbiol.">
        <title>Genome-based, phenotypic and chemotaxonomic classification of Faecalibacterium strains: proposal of three novel species Faecalibacterium duncaniae sp. nov., Faecalibacterium hattorii sp. nov. and Faecalibacterium gallinarum sp. nov. .</title>
        <authorList>
            <person name="Sakamoto M."/>
            <person name="Sakurai N."/>
            <person name="Tanno H."/>
            <person name="Iino T."/>
            <person name="Ohkuma M."/>
            <person name="Endo A."/>
        </authorList>
    </citation>
    <scope>NUCLEOTIDE SEQUENCE</scope>
    <source>
        <strain evidence="2">JCM 17207</strain>
    </source>
</reference>
<protein>
    <submittedName>
        <fullName evidence="2">Uncharacterized protein</fullName>
    </submittedName>
</protein>
<feature type="signal peptide" evidence="1">
    <location>
        <begin position="1"/>
        <end position="26"/>
    </location>
</feature>
<gene>
    <name evidence="2" type="ORF">JCM17207_17700</name>
</gene>
<sequence length="108" mass="10988">MKMKKLFAGLAAAALFVSVGATTVFASDGGAGPYYQDANGDGICDRRAGVCYFVDEDCDGVCDSCGFAGRGVGYRDADGDGVCDYYGTGARAGRGCGRRGGCCGRFCG</sequence>
<feature type="chain" id="PRO_5041419114" evidence="1">
    <location>
        <begin position="27"/>
        <end position="108"/>
    </location>
</feature>
<evidence type="ECO:0000313" key="3">
    <source>
        <dbReference type="Proteomes" id="UP001055185"/>
    </source>
</evidence>
<keyword evidence="1" id="KW-0732">Signal</keyword>
<dbReference type="EMBL" id="BQKV01000065">
    <property type="protein sequence ID" value="GJN65145.1"/>
    <property type="molecule type" value="Genomic_DNA"/>
</dbReference>
<evidence type="ECO:0000256" key="1">
    <source>
        <dbReference type="SAM" id="SignalP"/>
    </source>
</evidence>
<evidence type="ECO:0000313" key="2">
    <source>
        <dbReference type="EMBL" id="GJN65145.1"/>
    </source>
</evidence>
<dbReference type="RefSeq" id="WP_238317395.1">
    <property type="nucleotide sequence ID" value="NZ_BQKV01000065.1"/>
</dbReference>
<keyword evidence="3" id="KW-1185">Reference proteome</keyword>
<dbReference type="Proteomes" id="UP001055185">
    <property type="component" value="Unassembled WGS sequence"/>
</dbReference>
<organism evidence="2 3">
    <name type="scientific">Faecalibacterium gallinarum</name>
    <dbReference type="NCBI Taxonomy" id="2903556"/>
    <lineage>
        <taxon>Bacteria</taxon>
        <taxon>Bacillati</taxon>
        <taxon>Bacillota</taxon>
        <taxon>Clostridia</taxon>
        <taxon>Eubacteriales</taxon>
        <taxon>Oscillospiraceae</taxon>
        <taxon>Faecalibacterium</taxon>
    </lineage>
</organism>